<dbReference type="SUPFAM" id="SSF56281">
    <property type="entry name" value="Metallo-hydrolase/oxidoreductase"/>
    <property type="match status" value="1"/>
</dbReference>
<reference evidence="1 2" key="1">
    <citation type="journal article" date="2019" name="Int. J. Syst. Evol. Microbiol.">
        <title>The Global Catalogue of Microorganisms (GCM) 10K type strain sequencing project: providing services to taxonomists for standard genome sequencing and annotation.</title>
        <authorList>
            <consortium name="The Broad Institute Genomics Platform"/>
            <consortium name="The Broad Institute Genome Sequencing Center for Infectious Disease"/>
            <person name="Wu L."/>
            <person name="Ma J."/>
        </authorList>
    </citation>
    <scope>NUCLEOTIDE SEQUENCE [LARGE SCALE GENOMIC DNA]</scope>
    <source>
        <strain evidence="1 2">JCM 14942</strain>
    </source>
</reference>
<gene>
    <name evidence="1" type="ORF">GCM10009788_22010</name>
</gene>
<protein>
    <recommendedName>
        <fullName evidence="3">Metallo-beta-lactamase domain-containing protein</fullName>
    </recommendedName>
</protein>
<dbReference type="Proteomes" id="UP001500842">
    <property type="component" value="Unassembled WGS sequence"/>
</dbReference>
<sequence length="273" mass="30547">MVTTTSSTSVDAYAEPFEVVPRTLFAVGGLVEMDGRASWSPVDKGWQPANTYVFVDGDTLLIDPGLPAVEQGVMAGLQQLISKDQALKIFLSRAQFDSVGNLGRIIAKYDVQEIFTGGMRNRFDQFEEAMSVESDRVRPIVVERTPEESRLEIYKPSLRILSTYWGYDARSKVVFTSDAFSHGILDDNRRDSIAIDSGADDRITVDDVRAHLHASFWWLPLADKRALTEDLRNFFSSHEVEVIAPARGQVLRGADVVKRHVDLVVEVLEERGQ</sequence>
<keyword evidence="2" id="KW-1185">Reference proteome</keyword>
<evidence type="ECO:0000313" key="1">
    <source>
        <dbReference type="EMBL" id="GAA1517450.1"/>
    </source>
</evidence>
<organism evidence="1 2">
    <name type="scientific">Nocardioides humi</name>
    <dbReference type="NCBI Taxonomy" id="449461"/>
    <lineage>
        <taxon>Bacteria</taxon>
        <taxon>Bacillati</taxon>
        <taxon>Actinomycetota</taxon>
        <taxon>Actinomycetes</taxon>
        <taxon>Propionibacteriales</taxon>
        <taxon>Nocardioidaceae</taxon>
        <taxon>Nocardioides</taxon>
    </lineage>
</organism>
<dbReference type="InterPro" id="IPR036866">
    <property type="entry name" value="RibonucZ/Hydroxyglut_hydro"/>
</dbReference>
<proteinExistence type="predicted"/>
<comment type="caution">
    <text evidence="1">The sequence shown here is derived from an EMBL/GenBank/DDBJ whole genome shotgun (WGS) entry which is preliminary data.</text>
</comment>
<dbReference type="Gene3D" id="3.60.15.10">
    <property type="entry name" value="Ribonuclease Z/Hydroxyacylglutathione hydrolase-like"/>
    <property type="match status" value="1"/>
</dbReference>
<evidence type="ECO:0008006" key="3">
    <source>
        <dbReference type="Google" id="ProtNLM"/>
    </source>
</evidence>
<name>A0ABN2AE65_9ACTN</name>
<accession>A0ABN2AE65</accession>
<evidence type="ECO:0000313" key="2">
    <source>
        <dbReference type="Proteomes" id="UP001500842"/>
    </source>
</evidence>
<dbReference type="EMBL" id="BAAAOR010000015">
    <property type="protein sequence ID" value="GAA1517450.1"/>
    <property type="molecule type" value="Genomic_DNA"/>
</dbReference>